<dbReference type="EC" id="1.3.1.104" evidence="11"/>
<keyword evidence="10" id="KW-0275">Fatty acid biosynthesis</keyword>
<dbReference type="SUPFAM" id="SSF50129">
    <property type="entry name" value="GroES-like"/>
    <property type="match status" value="1"/>
</dbReference>
<dbReference type="GO" id="GO:0006633">
    <property type="term" value="P:fatty acid biosynthetic process"/>
    <property type="evidence" value="ECO:0007669"/>
    <property type="project" value="UniProtKB-KW"/>
</dbReference>
<keyword evidence="8" id="KW-0443">Lipid metabolism</keyword>
<dbReference type="FunFam" id="3.90.180.10:FF:000010">
    <property type="entry name" value="Enoyl-[acyl-carrier-protein] reductase, mitochondrial"/>
    <property type="match status" value="1"/>
</dbReference>
<dbReference type="InterPro" id="IPR013149">
    <property type="entry name" value="ADH-like_C"/>
</dbReference>
<dbReference type="OMA" id="YGYTQSK"/>
<dbReference type="EMBL" id="AAZO01001491">
    <property type="status" value="NOT_ANNOTATED_CDS"/>
    <property type="molecule type" value="Genomic_DNA"/>
</dbReference>
<evidence type="ECO:0000256" key="9">
    <source>
        <dbReference type="ARBA" id="ARBA00023128"/>
    </source>
</evidence>
<dbReference type="Proteomes" id="UP000009046">
    <property type="component" value="Unassembled WGS sequence"/>
</dbReference>
<dbReference type="CTD" id="8233915"/>
<keyword evidence="6" id="KW-0809">Transit peptide</keyword>
<dbReference type="EnsemblMetazoa" id="PHUM127430-RA">
    <property type="protein sequence ID" value="PHUM127430-PA"/>
    <property type="gene ID" value="PHUM127430"/>
</dbReference>
<dbReference type="FunCoup" id="E0VE06">
    <property type="interactions" value="1930"/>
</dbReference>
<dbReference type="eggNOG" id="KOG0025">
    <property type="taxonomic scope" value="Eukaryota"/>
</dbReference>
<dbReference type="Pfam" id="PF08240">
    <property type="entry name" value="ADH_N"/>
    <property type="match status" value="1"/>
</dbReference>
<accession>E0VE06</accession>
<dbReference type="PANTHER" id="PTHR43981">
    <property type="entry name" value="ENOYL-[ACYL-CARRIER-PROTEIN] REDUCTASE, MITOCHONDRIAL"/>
    <property type="match status" value="1"/>
</dbReference>
<dbReference type="GeneID" id="8233915"/>
<dbReference type="VEuPathDB" id="VectorBase:PHUM127430"/>
<dbReference type="CDD" id="cd08290">
    <property type="entry name" value="ETR"/>
    <property type="match status" value="1"/>
</dbReference>
<comment type="catalytic activity">
    <reaction evidence="14">
        <text>a 2,3-saturated acyl-[ACP] + NADP(+) = a (2E)-enoyl-[ACP] + NADPH + H(+)</text>
        <dbReference type="Rhea" id="RHEA:22564"/>
        <dbReference type="Rhea" id="RHEA-COMP:9925"/>
        <dbReference type="Rhea" id="RHEA-COMP:9926"/>
        <dbReference type="ChEBI" id="CHEBI:15378"/>
        <dbReference type="ChEBI" id="CHEBI:57783"/>
        <dbReference type="ChEBI" id="CHEBI:58349"/>
        <dbReference type="ChEBI" id="CHEBI:78784"/>
        <dbReference type="ChEBI" id="CHEBI:78785"/>
        <dbReference type="EC" id="1.3.1.104"/>
    </reaction>
</comment>
<dbReference type="InParanoid" id="E0VE06"/>
<gene>
    <name evidence="17" type="primary">8233915</name>
    <name evidence="16" type="ORF">Phum_PHUM127430</name>
</gene>
<reference evidence="16" key="2">
    <citation type="submission" date="2007-04" db="EMBL/GenBank/DDBJ databases">
        <title>The genome of the human body louse.</title>
        <authorList>
            <consortium name="The Human Body Louse Genome Consortium"/>
            <person name="Kirkness E."/>
            <person name="Walenz B."/>
            <person name="Hass B."/>
            <person name="Bruggner R."/>
            <person name="Strausberg R."/>
        </authorList>
    </citation>
    <scope>NUCLEOTIDE SEQUENCE</scope>
    <source>
        <strain evidence="16">USDA</strain>
    </source>
</reference>
<evidence type="ECO:0000256" key="12">
    <source>
        <dbReference type="ARBA" id="ARBA00041058"/>
    </source>
</evidence>
<dbReference type="SUPFAM" id="SSF51735">
    <property type="entry name" value="NAD(P)-binding Rossmann-fold domains"/>
    <property type="match status" value="1"/>
</dbReference>
<reference evidence="17" key="3">
    <citation type="submission" date="2021-02" db="UniProtKB">
        <authorList>
            <consortium name="EnsemblMetazoa"/>
        </authorList>
    </citation>
    <scope>IDENTIFICATION</scope>
    <source>
        <strain evidence="17">USDA</strain>
    </source>
</reference>
<proteinExistence type="inferred from homology"/>
<evidence type="ECO:0000313" key="16">
    <source>
        <dbReference type="EMBL" id="EEB11612.1"/>
    </source>
</evidence>
<dbReference type="EMBL" id="DS235088">
    <property type="protein sequence ID" value="EEB11612.1"/>
    <property type="molecule type" value="Genomic_DNA"/>
</dbReference>
<name>E0VE06_PEDHC</name>
<protein>
    <recommendedName>
        <fullName evidence="12">Enoyl-[acyl-carrier-protein] reductase, mitochondrial</fullName>
        <ecNumber evidence="11">1.3.1.104</ecNumber>
    </recommendedName>
    <alternativeName>
        <fullName evidence="13">2-enoyl thioester reductase</fullName>
    </alternativeName>
</protein>
<keyword evidence="7" id="KW-0560">Oxidoreductase</keyword>
<evidence type="ECO:0000256" key="13">
    <source>
        <dbReference type="ARBA" id="ARBA00042123"/>
    </source>
</evidence>
<feature type="domain" description="Enoyl reductase (ER)" evidence="15">
    <location>
        <begin position="35"/>
        <end position="345"/>
    </location>
</feature>
<organism>
    <name type="scientific">Pediculus humanus subsp. corporis</name>
    <name type="common">Body louse</name>
    <dbReference type="NCBI Taxonomy" id="121224"/>
    <lineage>
        <taxon>Eukaryota</taxon>
        <taxon>Metazoa</taxon>
        <taxon>Ecdysozoa</taxon>
        <taxon>Arthropoda</taxon>
        <taxon>Hexapoda</taxon>
        <taxon>Insecta</taxon>
        <taxon>Pterygota</taxon>
        <taxon>Neoptera</taxon>
        <taxon>Paraneoptera</taxon>
        <taxon>Psocodea</taxon>
        <taxon>Troctomorpha</taxon>
        <taxon>Phthiraptera</taxon>
        <taxon>Anoplura</taxon>
        <taxon>Pediculidae</taxon>
        <taxon>Pediculus</taxon>
    </lineage>
</organism>
<evidence type="ECO:0000256" key="4">
    <source>
        <dbReference type="ARBA" id="ARBA00022832"/>
    </source>
</evidence>
<keyword evidence="9" id="KW-0496">Mitochondrion</keyword>
<dbReference type="Gene3D" id="3.40.50.720">
    <property type="entry name" value="NAD(P)-binding Rossmann-like Domain"/>
    <property type="match status" value="1"/>
</dbReference>
<sequence length="366" mass="40368">MNAIQGTIKLLKKAVTLSSTRYKSTAFKLVYSDYGDPSNVVRLEKEELDSPGPGKVLVKMLAAPINPADINTIQGVYPIKPPLPSVPGNEGVGEVLEVGEGVKNLKVGDKVLPKERSWGTWRSHAIGNASQFLKIHSDVNLVAAATMSVNPCTAYRMLKDFVELEEKDVVIQNGANSACGQSVIQFCKIWGYITVNVVRNRTEIESLKNQLKSLGADYVLTEEEVATTQIFKKGLKKPKLGLNCVGGKNATEMLRHLDKKGVMVTYGGMSREPVTIPTSALIFKDISLKGFWMTRWIEENSGSSEHTVMLSEIATFSKNGKWQPPAFELMPLDNYKDVLAKAMHVSGKAGKKFIFDFRQISNNEEQ</sequence>
<keyword evidence="3" id="KW-0444">Lipid biosynthesis</keyword>
<keyword evidence="18" id="KW-1185">Reference proteome</keyword>
<evidence type="ECO:0000256" key="3">
    <source>
        <dbReference type="ARBA" id="ARBA00022516"/>
    </source>
</evidence>
<dbReference type="KEGG" id="phu:Phum_PHUM127430"/>
<evidence type="ECO:0000256" key="7">
    <source>
        <dbReference type="ARBA" id="ARBA00023002"/>
    </source>
</evidence>
<evidence type="ECO:0000256" key="14">
    <source>
        <dbReference type="ARBA" id="ARBA00048843"/>
    </source>
</evidence>
<evidence type="ECO:0000256" key="1">
    <source>
        <dbReference type="ARBA" id="ARBA00004173"/>
    </source>
</evidence>
<dbReference type="InterPro" id="IPR020843">
    <property type="entry name" value="ER"/>
</dbReference>
<dbReference type="InterPro" id="IPR051034">
    <property type="entry name" value="Mito_Enoyl-ACP_Reductase"/>
</dbReference>
<dbReference type="Pfam" id="PF00107">
    <property type="entry name" value="ADH_zinc_N"/>
    <property type="match status" value="1"/>
</dbReference>
<dbReference type="InterPro" id="IPR011032">
    <property type="entry name" value="GroES-like_sf"/>
</dbReference>
<evidence type="ECO:0000256" key="6">
    <source>
        <dbReference type="ARBA" id="ARBA00022946"/>
    </source>
</evidence>
<keyword evidence="5" id="KW-0521">NADP</keyword>
<comment type="subcellular location">
    <subcellularLocation>
        <location evidence="1">Mitochondrion</location>
    </subcellularLocation>
</comment>
<reference evidence="16" key="1">
    <citation type="submission" date="2007-04" db="EMBL/GenBank/DDBJ databases">
        <title>Annotation of Pediculus humanus corporis strain USDA.</title>
        <authorList>
            <person name="Kirkness E."/>
            <person name="Hannick L."/>
            <person name="Hass B."/>
            <person name="Bruggner R."/>
            <person name="Lawson D."/>
            <person name="Bidwell S."/>
            <person name="Joardar V."/>
            <person name="Caler E."/>
            <person name="Walenz B."/>
            <person name="Inman J."/>
            <person name="Schobel S."/>
            <person name="Galinsky K."/>
            <person name="Amedeo P."/>
            <person name="Strausberg R."/>
        </authorList>
    </citation>
    <scope>NUCLEOTIDE SEQUENCE</scope>
    <source>
        <strain evidence="16">USDA</strain>
    </source>
</reference>
<evidence type="ECO:0000313" key="17">
    <source>
        <dbReference type="EnsemblMetazoa" id="PHUM127430-PA"/>
    </source>
</evidence>
<evidence type="ECO:0000256" key="10">
    <source>
        <dbReference type="ARBA" id="ARBA00023160"/>
    </source>
</evidence>
<dbReference type="PANTHER" id="PTHR43981:SF2">
    <property type="entry name" value="ENOYL-[ACYL-CARRIER-PROTEIN] REDUCTASE, MITOCHONDRIAL"/>
    <property type="match status" value="1"/>
</dbReference>
<dbReference type="STRING" id="121224.E0VE06"/>
<dbReference type="FunFam" id="3.40.50.720:FF:000112">
    <property type="entry name" value="Enoyl-[acyl-carrier-protein] reductase 1, mitochondrial"/>
    <property type="match status" value="1"/>
</dbReference>
<dbReference type="InterPro" id="IPR036291">
    <property type="entry name" value="NAD(P)-bd_dom_sf"/>
</dbReference>
<evidence type="ECO:0000313" key="18">
    <source>
        <dbReference type="Proteomes" id="UP000009046"/>
    </source>
</evidence>
<dbReference type="Gene3D" id="3.90.180.10">
    <property type="entry name" value="Medium-chain alcohol dehydrogenases, catalytic domain"/>
    <property type="match status" value="1"/>
</dbReference>
<dbReference type="OrthoDB" id="7482721at2759"/>
<evidence type="ECO:0000256" key="5">
    <source>
        <dbReference type="ARBA" id="ARBA00022857"/>
    </source>
</evidence>
<evidence type="ECO:0000259" key="15">
    <source>
        <dbReference type="SMART" id="SM00829"/>
    </source>
</evidence>
<dbReference type="GO" id="GO:0141148">
    <property type="term" value="F:enoyl-[acyl-carrier-protein] reductase (NADPH) activity"/>
    <property type="evidence" value="ECO:0007669"/>
    <property type="project" value="UniProtKB-EC"/>
</dbReference>
<dbReference type="SMART" id="SM00829">
    <property type="entry name" value="PKS_ER"/>
    <property type="match status" value="1"/>
</dbReference>
<keyword evidence="4" id="KW-0276">Fatty acid metabolism</keyword>
<comment type="similarity">
    <text evidence="2">Belongs to the zinc-containing alcohol dehydrogenase family. Quinone oxidoreductase subfamily.</text>
</comment>
<evidence type="ECO:0000256" key="8">
    <source>
        <dbReference type="ARBA" id="ARBA00023098"/>
    </source>
</evidence>
<dbReference type="HOGENOM" id="CLU_026673_17_1_1"/>
<evidence type="ECO:0000256" key="11">
    <source>
        <dbReference type="ARBA" id="ARBA00038963"/>
    </source>
</evidence>
<dbReference type="AlphaFoldDB" id="E0VE06"/>
<dbReference type="GO" id="GO:0005739">
    <property type="term" value="C:mitochondrion"/>
    <property type="evidence" value="ECO:0007669"/>
    <property type="project" value="UniProtKB-SubCell"/>
</dbReference>
<dbReference type="InterPro" id="IPR013154">
    <property type="entry name" value="ADH-like_N"/>
</dbReference>
<evidence type="ECO:0000256" key="2">
    <source>
        <dbReference type="ARBA" id="ARBA00010371"/>
    </source>
</evidence>
<dbReference type="RefSeq" id="XP_002424350.1">
    <property type="nucleotide sequence ID" value="XM_002424305.1"/>
</dbReference>